<dbReference type="STRING" id="151549.A0A4C1Y703"/>
<comment type="subcellular location">
    <subcellularLocation>
        <location evidence="1">Membrane</location>
        <topology evidence="1">Multi-pass membrane protein</topology>
    </subcellularLocation>
</comment>
<evidence type="ECO:0000256" key="1">
    <source>
        <dbReference type="ARBA" id="ARBA00004141"/>
    </source>
</evidence>
<dbReference type="GO" id="GO:0006937">
    <property type="term" value="P:regulation of muscle contraction"/>
    <property type="evidence" value="ECO:0007669"/>
    <property type="project" value="TreeGrafter"/>
</dbReference>
<dbReference type="GO" id="GO:0015459">
    <property type="term" value="F:potassium channel regulator activity"/>
    <property type="evidence" value="ECO:0007669"/>
    <property type="project" value="TreeGrafter"/>
</dbReference>
<gene>
    <name evidence="7" type="ORF">EVAR_48264_1</name>
</gene>
<keyword evidence="8" id="KW-1185">Reference proteome</keyword>
<comment type="caution">
    <text evidence="7">The sequence shown here is derived from an EMBL/GenBank/DDBJ whole genome shotgun (WGS) entry which is preliminary data.</text>
</comment>
<evidence type="ECO:0000256" key="6">
    <source>
        <dbReference type="SAM" id="Phobius"/>
    </source>
</evidence>
<proteinExistence type="inferred from homology"/>
<dbReference type="InterPro" id="IPR051951">
    <property type="entry name" value="UNC-93_regulatory"/>
</dbReference>
<evidence type="ECO:0000256" key="3">
    <source>
        <dbReference type="ARBA" id="ARBA00022692"/>
    </source>
</evidence>
<sequence>MTKRPRSDTEAARRNRLRLALDTPMARCRFEEIAPSIRNVRRSPIQVLIAPTLLNFGDRTRTGVFSVVWTLAIDHTKTSIQRAFKILNIKKLKLLSSGDNEFASTTVNSSMVGEVCGAAFLPSADAEGALPQQPPEKIRTIVGVYLGCMAAASLTVALLVDSLKRYDAGRKGSGTGLSGWKLLATTTKLMREPNQMLLMVITTWIGLEQAFFGADFTAAFVSCPIGTGWVGYVMMTFGVSNALSCLATGCLVKLTGRLPLMCAATALHTSLLLTLLLWKPHPYHPTVQYAVAVLWGICDSIWMVQINAYCGILFPSREEAAYANFRLWESFGFIIAYSYSPYLRTDVKLYIVLGLMITGVMCYLTVEYRECRRKKEALAKKKEICRVKGFDNIAFQNSPGRDISTDSTFDSNTNSALDFDTSFAFNSDFLFAVDLSRLSDIAVGMTNQHKILINLFNDRAKGGCID</sequence>
<evidence type="ECO:0000256" key="4">
    <source>
        <dbReference type="ARBA" id="ARBA00022989"/>
    </source>
</evidence>
<dbReference type="GO" id="GO:0005886">
    <property type="term" value="C:plasma membrane"/>
    <property type="evidence" value="ECO:0007669"/>
    <property type="project" value="TreeGrafter"/>
</dbReference>
<feature type="transmembrane region" description="Helical" evidence="6">
    <location>
        <begin position="290"/>
        <end position="314"/>
    </location>
</feature>
<dbReference type="EMBL" id="BGZK01001070">
    <property type="protein sequence ID" value="GBP70337.1"/>
    <property type="molecule type" value="Genomic_DNA"/>
</dbReference>
<protein>
    <submittedName>
        <fullName evidence="7">UNC93-like protein</fullName>
    </submittedName>
</protein>
<dbReference type="PANTHER" id="PTHR19444">
    <property type="entry name" value="UNC-93 RELATED"/>
    <property type="match status" value="1"/>
</dbReference>
<feature type="transmembrane region" description="Helical" evidence="6">
    <location>
        <begin position="142"/>
        <end position="160"/>
    </location>
</feature>
<evidence type="ECO:0000256" key="2">
    <source>
        <dbReference type="ARBA" id="ARBA00009172"/>
    </source>
</evidence>
<comment type="similarity">
    <text evidence="2">Belongs to the unc-93 family.</text>
</comment>
<feature type="transmembrane region" description="Helical" evidence="6">
    <location>
        <begin position="349"/>
        <end position="366"/>
    </location>
</feature>
<dbReference type="InterPro" id="IPR010291">
    <property type="entry name" value="Ion_channel_UNC-93"/>
</dbReference>
<evidence type="ECO:0000313" key="8">
    <source>
        <dbReference type="Proteomes" id="UP000299102"/>
    </source>
</evidence>
<organism evidence="7 8">
    <name type="scientific">Eumeta variegata</name>
    <name type="common">Bagworm moth</name>
    <name type="synonym">Eumeta japonica</name>
    <dbReference type="NCBI Taxonomy" id="151549"/>
    <lineage>
        <taxon>Eukaryota</taxon>
        <taxon>Metazoa</taxon>
        <taxon>Ecdysozoa</taxon>
        <taxon>Arthropoda</taxon>
        <taxon>Hexapoda</taxon>
        <taxon>Insecta</taxon>
        <taxon>Pterygota</taxon>
        <taxon>Neoptera</taxon>
        <taxon>Endopterygota</taxon>
        <taxon>Lepidoptera</taxon>
        <taxon>Glossata</taxon>
        <taxon>Ditrysia</taxon>
        <taxon>Tineoidea</taxon>
        <taxon>Psychidae</taxon>
        <taxon>Oiketicinae</taxon>
        <taxon>Eumeta</taxon>
    </lineage>
</organism>
<evidence type="ECO:0000256" key="5">
    <source>
        <dbReference type="ARBA" id="ARBA00023136"/>
    </source>
</evidence>
<dbReference type="AlphaFoldDB" id="A0A4C1Y703"/>
<dbReference type="InterPro" id="IPR036259">
    <property type="entry name" value="MFS_trans_sf"/>
</dbReference>
<dbReference type="GO" id="GO:0055120">
    <property type="term" value="C:striated muscle dense body"/>
    <property type="evidence" value="ECO:0007669"/>
    <property type="project" value="TreeGrafter"/>
</dbReference>
<dbReference type="SUPFAM" id="SSF103473">
    <property type="entry name" value="MFS general substrate transporter"/>
    <property type="match status" value="1"/>
</dbReference>
<feature type="transmembrane region" description="Helical" evidence="6">
    <location>
        <begin position="258"/>
        <end position="278"/>
    </location>
</feature>
<keyword evidence="5 6" id="KW-0472">Membrane</keyword>
<dbReference type="PANTHER" id="PTHR19444:SF13">
    <property type="entry name" value="PROTEIN UNC-93 HOMOLOG A"/>
    <property type="match status" value="1"/>
</dbReference>
<dbReference type="Gene3D" id="1.20.1250.20">
    <property type="entry name" value="MFS general substrate transporter like domains"/>
    <property type="match status" value="1"/>
</dbReference>
<dbReference type="OrthoDB" id="78663at2759"/>
<feature type="transmembrane region" description="Helical" evidence="6">
    <location>
        <begin position="196"/>
        <end position="217"/>
    </location>
</feature>
<feature type="transmembrane region" description="Helical" evidence="6">
    <location>
        <begin position="229"/>
        <end position="251"/>
    </location>
</feature>
<keyword evidence="3 6" id="KW-0812">Transmembrane</keyword>
<evidence type="ECO:0000313" key="7">
    <source>
        <dbReference type="EMBL" id="GBP70337.1"/>
    </source>
</evidence>
<reference evidence="7 8" key="1">
    <citation type="journal article" date="2019" name="Commun. Biol.">
        <title>The bagworm genome reveals a unique fibroin gene that provides high tensile strength.</title>
        <authorList>
            <person name="Kono N."/>
            <person name="Nakamura H."/>
            <person name="Ohtoshi R."/>
            <person name="Tomita M."/>
            <person name="Numata K."/>
            <person name="Arakawa K."/>
        </authorList>
    </citation>
    <scope>NUCLEOTIDE SEQUENCE [LARGE SCALE GENOMIC DNA]</scope>
</reference>
<feature type="transmembrane region" description="Helical" evidence="6">
    <location>
        <begin position="326"/>
        <end position="343"/>
    </location>
</feature>
<dbReference type="Pfam" id="PF05978">
    <property type="entry name" value="UNC-93"/>
    <property type="match status" value="1"/>
</dbReference>
<dbReference type="GO" id="GO:0043266">
    <property type="term" value="P:regulation of potassium ion transport"/>
    <property type="evidence" value="ECO:0007669"/>
    <property type="project" value="TreeGrafter"/>
</dbReference>
<dbReference type="Proteomes" id="UP000299102">
    <property type="component" value="Unassembled WGS sequence"/>
</dbReference>
<keyword evidence="4 6" id="KW-1133">Transmembrane helix</keyword>
<accession>A0A4C1Y703</accession>
<name>A0A4C1Y703_EUMVA</name>